<evidence type="ECO:0000256" key="2">
    <source>
        <dbReference type="ARBA" id="ARBA00023002"/>
    </source>
</evidence>
<evidence type="ECO:0000313" key="6">
    <source>
        <dbReference type="EMBL" id="CAB4889060.1"/>
    </source>
</evidence>
<dbReference type="EMBL" id="CAEZYR010000011">
    <property type="protein sequence ID" value="CAB4731497.1"/>
    <property type="molecule type" value="Genomic_DNA"/>
</dbReference>
<comment type="similarity">
    <text evidence="1">Belongs to the nitroreductase family.</text>
</comment>
<dbReference type="SUPFAM" id="SSF55469">
    <property type="entry name" value="FMN-dependent nitroreductase-like"/>
    <property type="match status" value="1"/>
</dbReference>
<organism evidence="4">
    <name type="scientific">freshwater metagenome</name>
    <dbReference type="NCBI Taxonomy" id="449393"/>
    <lineage>
        <taxon>unclassified sequences</taxon>
        <taxon>metagenomes</taxon>
        <taxon>ecological metagenomes</taxon>
    </lineage>
</organism>
<dbReference type="PANTHER" id="PTHR43673">
    <property type="entry name" value="NAD(P)H NITROREDUCTASE YDGI-RELATED"/>
    <property type="match status" value="1"/>
</dbReference>
<evidence type="ECO:0000256" key="1">
    <source>
        <dbReference type="ARBA" id="ARBA00007118"/>
    </source>
</evidence>
<feature type="domain" description="Nitroreductase" evidence="3">
    <location>
        <begin position="8"/>
        <end position="173"/>
    </location>
</feature>
<dbReference type="AlphaFoldDB" id="A0A6J6SAC3"/>
<dbReference type="Pfam" id="PF00881">
    <property type="entry name" value="Nitroreductase"/>
    <property type="match status" value="1"/>
</dbReference>
<accession>A0A6J6SAC3</accession>
<sequence length="201" mass="21515">MDLTETLARRHMVRSFLDRPVPAAPLQRVLAAATRAPSAGYAQGLDLVVLDEPVARSQYWDTTLPAPRRATFPWPGLLVAPVLILVCVDPGAYVARYAEPDKRATGLGSGADAWAVPFWFVDAGMAAENVLLAAVDEGLGACFFGVFDHEPALKAALGIPAAVRTVGTIAIGHEDRAGARPSRSSRRDRRPVGDVVHVGRW</sequence>
<keyword evidence="2" id="KW-0560">Oxidoreductase</keyword>
<dbReference type="InterPro" id="IPR000415">
    <property type="entry name" value="Nitroreductase-like"/>
</dbReference>
<name>A0A6J6SAC3_9ZZZZ</name>
<dbReference type="Gene3D" id="3.40.109.10">
    <property type="entry name" value="NADH Oxidase"/>
    <property type="match status" value="1"/>
</dbReference>
<reference evidence="4" key="1">
    <citation type="submission" date="2020-05" db="EMBL/GenBank/DDBJ databases">
        <authorList>
            <person name="Chiriac C."/>
            <person name="Salcher M."/>
            <person name="Ghai R."/>
            <person name="Kavagutti S V."/>
        </authorList>
    </citation>
    <scope>NUCLEOTIDE SEQUENCE</scope>
</reference>
<protein>
    <submittedName>
        <fullName evidence="4">Unannotated protein</fullName>
    </submittedName>
</protein>
<gene>
    <name evidence="4" type="ORF">UFOPK2754_00512</name>
    <name evidence="5" type="ORF">UFOPK3139_01984</name>
    <name evidence="6" type="ORF">UFOPK3543_00089</name>
    <name evidence="7" type="ORF">UFOPK3967_02971</name>
</gene>
<dbReference type="EMBL" id="CAFABA010000089">
    <property type="protein sequence ID" value="CAB4834121.1"/>
    <property type="molecule type" value="Genomic_DNA"/>
</dbReference>
<dbReference type="EMBL" id="CAFBMH010000002">
    <property type="protein sequence ID" value="CAB4889060.1"/>
    <property type="molecule type" value="Genomic_DNA"/>
</dbReference>
<evidence type="ECO:0000313" key="4">
    <source>
        <dbReference type="EMBL" id="CAB4731497.1"/>
    </source>
</evidence>
<evidence type="ECO:0000313" key="7">
    <source>
        <dbReference type="EMBL" id="CAB5024637.1"/>
    </source>
</evidence>
<proteinExistence type="inferred from homology"/>
<evidence type="ECO:0000259" key="3">
    <source>
        <dbReference type="Pfam" id="PF00881"/>
    </source>
</evidence>
<dbReference type="EMBL" id="CAFBOS010000281">
    <property type="protein sequence ID" value="CAB5024637.1"/>
    <property type="molecule type" value="Genomic_DNA"/>
</dbReference>
<dbReference type="GO" id="GO:0016491">
    <property type="term" value="F:oxidoreductase activity"/>
    <property type="evidence" value="ECO:0007669"/>
    <property type="project" value="UniProtKB-KW"/>
</dbReference>
<dbReference type="InterPro" id="IPR029479">
    <property type="entry name" value="Nitroreductase"/>
</dbReference>
<dbReference type="PANTHER" id="PTHR43673:SF10">
    <property type="entry name" value="NADH DEHYDROGENASE_NAD(P)H NITROREDUCTASE XCC3605-RELATED"/>
    <property type="match status" value="1"/>
</dbReference>
<evidence type="ECO:0000313" key="5">
    <source>
        <dbReference type="EMBL" id="CAB4834121.1"/>
    </source>
</evidence>